<protein>
    <recommendedName>
        <fullName evidence="4">Initiator Replication protein</fullName>
    </recommendedName>
</protein>
<dbReference type="EMBL" id="FXAM01000002">
    <property type="protein sequence ID" value="SMF97436.1"/>
    <property type="molecule type" value="Genomic_DNA"/>
</dbReference>
<reference evidence="2 3" key="1">
    <citation type="submission" date="2016-12" db="EMBL/GenBank/DDBJ databases">
        <authorList>
            <person name="Song W.-J."/>
            <person name="Kurnit D.M."/>
        </authorList>
    </citation>
    <scope>NUCLEOTIDE SEQUENCE [LARGE SCALE GENOMIC DNA]</scope>
    <source>
        <strain evidence="2 3">175</strain>
    </source>
</reference>
<name>A0A1Y6D4A7_9GAMM</name>
<dbReference type="STRING" id="1760988.SAMN02949497_0465"/>
<evidence type="ECO:0000313" key="2">
    <source>
        <dbReference type="EMBL" id="SMF97436.1"/>
    </source>
</evidence>
<organism evidence="2 3">
    <name type="scientific">Methylomagnum ishizawai</name>
    <dbReference type="NCBI Taxonomy" id="1760988"/>
    <lineage>
        <taxon>Bacteria</taxon>
        <taxon>Pseudomonadati</taxon>
        <taxon>Pseudomonadota</taxon>
        <taxon>Gammaproteobacteria</taxon>
        <taxon>Methylococcales</taxon>
        <taxon>Methylococcaceae</taxon>
        <taxon>Methylomagnum</taxon>
    </lineage>
</organism>
<accession>A0A1Y6D4A7</accession>
<evidence type="ECO:0000313" key="3">
    <source>
        <dbReference type="Proteomes" id="UP000192923"/>
    </source>
</evidence>
<feature type="compositionally biased region" description="Low complexity" evidence="1">
    <location>
        <begin position="13"/>
        <end position="33"/>
    </location>
</feature>
<evidence type="ECO:0008006" key="4">
    <source>
        <dbReference type="Google" id="ProtNLM"/>
    </source>
</evidence>
<feature type="region of interest" description="Disordered" evidence="1">
    <location>
        <begin position="1"/>
        <end position="41"/>
    </location>
</feature>
<evidence type="ECO:0000256" key="1">
    <source>
        <dbReference type="SAM" id="MobiDB-lite"/>
    </source>
</evidence>
<dbReference type="OrthoDB" id="7308176at2"/>
<dbReference type="Proteomes" id="UP000192923">
    <property type="component" value="Unassembled WGS sequence"/>
</dbReference>
<dbReference type="AlphaFoldDB" id="A0A1Y6D4A7"/>
<proteinExistence type="predicted"/>
<sequence length="393" mass="44625">MKSPKTTHKRPAAKPAAEPDATPAAPATQDAHPPVLPPTEADFGSRQIDLFRFFLCNGPDERERLSNTFDLWDSLPRYAVSRQQMTKIRKEKGFLGLQQITFQYRGRPFEVRIQAARIFDEKTRTETDYYPSANEELIEDALRKIATEQRNAFFDRPNYRSGVVFTLHMLREELRKRGHARSYQQIVLSLNILARSNIEIRAVDAKGGEGFTVSSYFSGLSAVSRSKLSEDPEAKWIVQFHPLITQAMDALDYRQFNYAQMMAYTTQLARWLHKQLSLKFTFASMVTTFEIRYGTVKRDSALLEGYQQQRQAVAALDAALEELKAGGVLMDFKKQPMTGTRGRLEDVVYTLTASRDFVAQTKAANKRQALALEPPAETVDKSVDNLAVPGKKR</sequence>
<gene>
    <name evidence="2" type="ORF">SAMN02949497_0465</name>
</gene>
<keyword evidence="3" id="KW-1185">Reference proteome</keyword>
<dbReference type="RefSeq" id="WP_085216470.1">
    <property type="nucleotide sequence ID" value="NZ_FXAM01000002.1"/>
</dbReference>
<feature type="compositionally biased region" description="Basic residues" evidence="1">
    <location>
        <begin position="1"/>
        <end position="12"/>
    </location>
</feature>